<dbReference type="InterPro" id="IPR044932">
    <property type="entry name" value="PfEMP1_ATS_sf"/>
</dbReference>
<dbReference type="EMBL" id="LT969567">
    <property type="protein sequence ID" value="SOV76350.1"/>
    <property type="molecule type" value="Genomic_DNA"/>
</dbReference>
<dbReference type="InterPro" id="IPR004258">
    <property type="entry name" value="DBL"/>
</dbReference>
<feature type="compositionally biased region" description="Basic and acidic residues" evidence="1">
    <location>
        <begin position="1301"/>
        <end position="1310"/>
    </location>
</feature>
<evidence type="ECO:0000259" key="6">
    <source>
        <dbReference type="Pfam" id="PF18562"/>
    </source>
</evidence>
<feature type="compositionally biased region" description="Acidic residues" evidence="1">
    <location>
        <begin position="1311"/>
        <end position="1329"/>
    </location>
</feature>
<feature type="compositionally biased region" description="Basic and acidic residues" evidence="1">
    <location>
        <begin position="1330"/>
        <end position="1346"/>
    </location>
</feature>
<dbReference type="Gene3D" id="1.20.58.1930">
    <property type="match status" value="1"/>
</dbReference>
<feature type="region of interest" description="Disordered" evidence="1">
    <location>
        <begin position="2751"/>
        <end position="2772"/>
    </location>
</feature>
<evidence type="ECO:0000256" key="1">
    <source>
        <dbReference type="SAM" id="MobiDB-lite"/>
    </source>
</evidence>
<feature type="region of interest" description="Disordered" evidence="1">
    <location>
        <begin position="1380"/>
        <end position="1427"/>
    </location>
</feature>
<feature type="region of interest" description="Disordered" evidence="1">
    <location>
        <begin position="1556"/>
        <end position="1586"/>
    </location>
</feature>
<feature type="domain" description="Cysteine-rich interdomain region 1 gamma" evidence="6">
    <location>
        <begin position="2039"/>
        <end position="2091"/>
    </location>
</feature>
<evidence type="ECO:0000259" key="2">
    <source>
        <dbReference type="Pfam" id="PF03011"/>
    </source>
</evidence>
<feature type="domain" description="Plasmodium falciparum erythrocyte membrane protein-1 N-terminal segment" evidence="5">
    <location>
        <begin position="16"/>
        <end position="47"/>
    </location>
</feature>
<dbReference type="FunFam" id="1.20.58.830:FF:000003">
    <property type="entry name" value="Erythrocyte membrane protein 1, PfEMP1"/>
    <property type="match status" value="1"/>
</dbReference>
<feature type="compositionally biased region" description="Basic residues" evidence="1">
    <location>
        <begin position="2379"/>
        <end position="2390"/>
    </location>
</feature>
<feature type="compositionally biased region" description="Polar residues" evidence="1">
    <location>
        <begin position="1476"/>
        <end position="1490"/>
    </location>
</feature>
<evidence type="ECO:0000259" key="4">
    <source>
        <dbReference type="Pfam" id="PF15445"/>
    </source>
</evidence>
<feature type="compositionally biased region" description="Basic and acidic residues" evidence="1">
    <location>
        <begin position="1397"/>
        <end position="1406"/>
    </location>
</feature>
<feature type="compositionally biased region" description="Acidic residues" evidence="1">
    <location>
        <begin position="2297"/>
        <end position="2314"/>
    </location>
</feature>
<dbReference type="Pfam" id="PF15445">
    <property type="entry name" value="ATS"/>
    <property type="match status" value="1"/>
</dbReference>
<evidence type="ECO:0000259" key="7">
    <source>
        <dbReference type="Pfam" id="PF22672"/>
    </source>
</evidence>
<evidence type="ECO:0000313" key="8">
    <source>
        <dbReference type="EMBL" id="SOV76350.1"/>
    </source>
</evidence>
<name>A0A2P9D7J1_PLARE</name>
<feature type="region of interest" description="Disordered" evidence="1">
    <location>
        <begin position="1621"/>
        <end position="1657"/>
    </location>
</feature>
<dbReference type="Pfam" id="PF03011">
    <property type="entry name" value="PFEMP"/>
    <property type="match status" value="2"/>
</dbReference>
<feature type="compositionally biased region" description="Basic and acidic residues" evidence="1">
    <location>
        <begin position="2315"/>
        <end position="2343"/>
    </location>
</feature>
<dbReference type="InterPro" id="IPR029211">
    <property type="entry name" value="PfEMP1_ATS"/>
</dbReference>
<feature type="region of interest" description="Disordered" evidence="1">
    <location>
        <begin position="2245"/>
        <end position="2400"/>
    </location>
</feature>
<proteinExistence type="predicted"/>
<evidence type="ECO:0000259" key="3">
    <source>
        <dbReference type="Pfam" id="PF05424"/>
    </source>
</evidence>
<dbReference type="Pfam" id="PF18562">
    <property type="entry name" value="CIDR1_gamma"/>
    <property type="match status" value="1"/>
</dbReference>
<gene>
    <name evidence="8" type="ORF">PRG01_0416700</name>
</gene>
<feature type="compositionally biased region" description="Polar residues" evidence="1">
    <location>
        <begin position="1713"/>
        <end position="1740"/>
    </location>
</feature>
<feature type="compositionally biased region" description="Polar residues" evidence="1">
    <location>
        <begin position="2560"/>
        <end position="2577"/>
    </location>
</feature>
<feature type="compositionally biased region" description="Polar residues" evidence="1">
    <location>
        <begin position="2245"/>
        <end position="2264"/>
    </location>
</feature>
<feature type="compositionally biased region" description="Pro residues" evidence="1">
    <location>
        <begin position="2369"/>
        <end position="2378"/>
    </location>
</feature>
<feature type="region of interest" description="Disordered" evidence="1">
    <location>
        <begin position="1275"/>
        <end position="1351"/>
    </location>
</feature>
<feature type="region of interest" description="Disordered" evidence="1">
    <location>
        <begin position="407"/>
        <end position="429"/>
    </location>
</feature>
<dbReference type="InterPro" id="IPR029210">
    <property type="entry name" value="PfEMP1_NTS"/>
</dbReference>
<dbReference type="Pfam" id="PF15447">
    <property type="entry name" value="NTS"/>
    <property type="match status" value="1"/>
</dbReference>
<dbReference type="FunFam" id="1.10.1900.40:FF:000001">
    <property type="entry name" value="Erythrocyte membrane protein 1"/>
    <property type="match status" value="1"/>
</dbReference>
<dbReference type="FunFam" id="1.20.1310.20:FF:000001">
    <property type="entry name" value="Erythrocyte membrane protein 1, PfEMP1"/>
    <property type="match status" value="1"/>
</dbReference>
<feature type="domain" description="Duffy-antigen binding" evidence="3">
    <location>
        <begin position="1424"/>
        <end position="1773"/>
    </location>
</feature>
<dbReference type="FunFam" id="1.20.58.830:FF:000001">
    <property type="entry name" value="Erythrocyte membrane protein 1, PfEMP1"/>
    <property type="match status" value="1"/>
</dbReference>
<dbReference type="VEuPathDB" id="PlasmoDB:PRCDC_0012000"/>
<feature type="domain" description="Duffy-binding-like" evidence="2">
    <location>
        <begin position="655"/>
        <end position="798"/>
    </location>
</feature>
<dbReference type="GO" id="GO:0046789">
    <property type="term" value="F:host cell surface receptor binding"/>
    <property type="evidence" value="ECO:0007669"/>
    <property type="project" value="InterPro"/>
</dbReference>
<dbReference type="SUPFAM" id="SSF140924">
    <property type="entry name" value="Duffy binding domain-like"/>
    <property type="match status" value="5"/>
</dbReference>
<feature type="domain" description="Duffy-binding-like" evidence="7">
    <location>
        <begin position="319"/>
        <end position="481"/>
    </location>
</feature>
<feature type="domain" description="Duffy-antigen binding" evidence="3">
    <location>
        <begin position="918"/>
        <end position="1101"/>
    </location>
</feature>
<feature type="region of interest" description="Disordered" evidence="1">
    <location>
        <begin position="1710"/>
        <end position="1742"/>
    </location>
</feature>
<dbReference type="InterPro" id="IPR042202">
    <property type="entry name" value="Duffy-ag-bd_sf"/>
</dbReference>
<accession>A0A2P9D7J1</accession>
<sequence length="2881" mass="323486">MGTGGGTQEDGIDHQSAKHLLDSIGEKVYKEVKSEGDQRSNGDLKGNFASTTILGESVGFSEPCALIKDETDKLLGTSGERHPCGNASESEKRFSKERVAEYDEKKIRDINKSKGGNNEGECAPYRRLSLCKKNMEKIQTSTTKHDLLLDVCMAAKYEGDSIIKNHGQYQLIHPGSTTCTMLARSFADIGDIVRGKDLYRGNKKKDKRDKLESSLKGVFGHIYNNLNVSLQDRYNDSEGNFFKLREDWWTANRETVWKALTCETPHDAQYFRATCDINNEKGPSMTPNHCRCEIKTGEPNDRVPTFFDYVPQFLRWFEEWAEDFCTKRKRKLENAIKKCRGKQKNGEDRYCDLNGYDCTRTIRGRNMYRWDYKCTGCFLSCAHFRTWIDKQKEQFLKQKGKYENIIKGTSSSSSSAGGKRQTRRTRSISSDDNGYEKIFYKKLQESKYKDVGEFLNLLSSEKACTAITEDKEGKIDFKNVDSGSTGGDGSNKTFSHTEYCQACPLCGVKKKRGNEWERIDDMNKCPPINLYRPRNPQEGTTINFLNSGDETNEIAKKLKAFCEEKNGVNSVAGAAASGSAGTSGSQELYEEWKCYHVKQMEKENKPKGMNDPDYEDEVKNGGGLCILKKKEGKEKKIGKKNADEPDEIQKTFNPFFYYWVVHMLKDSIHWRTKKLDKCMKNGKTINCKDKCRCECGCFERWVEQKKNEWGEIKKHFKKQEDIPGDPVTILEGVLNTEVLLTSLQEAYGDTDDIKRIRALLEEEEATVGVGGGEDHTTIDKLLNHEKQEAEECKNCQPKEVRNPCSGEKSDKKEYDVVANTVAGILQREANRKMLEKSDGDGKGGKKGESVLKADASKGHYNGNGNVNTLKNVCEITDKYSNAENNKAKNPCDGKGNRFEIGKEWSNLDQKKTTTYSEVILPPRRQHFCTSNLEHLYKGKGGKFEEVPSGKAGDSFLGDVLLAANKQAEDIKETYEGKNYKGKNKDKNGLKEDKATTCRALRYSFADIGDIIKGTDLWDLNSGEKETQSNLVKIFGHIQSSLHSDIKKKYTNDPELKELRSAWWEANRNQVWNAMKCATKNGDNIQCGDDTPLDDYIPQRLRWMTEWAEWFCKAQKDEYNKVLLQCDTCMKGTCANEKCTNCQKACTEYWKKIEPWKQQWETISTKYDELYKKAEQNGTPNDKDNDVVEFLKKLKETSIAASAKDVKGSTKASTTAAPNTPYKTAAGYIHQELPYAGCVSQQKEFCEHKNGVDASSSGGKPNEKYAFKETPPDYVEACTCKDRPPQTDGGPGVGRADLGTDDVIRDPKQDSDLSEADDEDDEEGDSDEDGDGHQEEVPKEVVPEVKDTTTPPLDVCDIVKTALTETNLKDACQQKYGKNNSRLGWKCIPTGNTSNDATRSEGGDKGERAKRHTSGPDPTKSSGSICVPPRRRRLYVTPIIKWAEETAKRATSPETNGDGDSGETTEGKGQQAVAKDQQLSDSGNPLGNASPSDPRDGLRDAFIQSAAVETFFLWHQYKQLNGKGKTRGDELSLGAGPPSISPVVALPGQGAVGVAGQPGPQGVRGEPGEDDEASLNVPHGPGGPSPNFGGARAVRFTSGSKEIFSDSQLDSNSALGGRLQVHGAGIPPSGTPALQPVPTLEGLSSDPDNPHPQTQLQRGTIPTPFLRQMFYTIADYRDILVGNNTDILEAAAGSEDDKKAMQEIENKIKEILKSGSTEASVTSKPGPSRDAQTPGQQQKNPVLSRETLWEKFAQYIWNGMICALTYEEDNSERMGEKKIEQNEKLKEQLLESGKSTPKNPKYQYGQVQLEVDITTSAKTNDDITTPTLKIFVERPPYFRYLEEWGTEFCGMRKKRLEQIKKDCKVGKGSGNGKVCSGYGEDCEEIFSQKYDILPSLLCRECGKHCSSYRKWIGKKKDEFTKQKKAYEHQRKNCKKESESDKGTDDDKEFCGKLETTYNTAAKFLHNLGPCKNNDNENEEGKTIFEDIDETFKDADDCKSCPKFKINCKKNDHCDSSKGEGCESKRHIDVNDIKENTDGNGNIEMRVSDNNTNENKFENGLAACENAGIFKGIRKDEWACDKVCGYVVCKQEKGNGENKDQIITIRGLVAHWVHNFLEDYNKIKHKISHCTKNDENKSTCIKGCVDAWIKLKKDEWQKIKNRFNEQYKSETSDTYPVRSVLEEVISQIPVANVQDDVEKVIKLSVFDQSCGCSAKPSSDRNASYQDAIDCLLNKLTEKIKTCADQANDQPNQTQKCHTTTSPSGVESTHVEDVDDEEENPDPNKVGKPAICKDVVDTKTEEEEKSGCDEPNEEEKEEEKSTEGKGDPPTEEPAKTHEPSPEDSGKESTASDSEATEELPSSPPQDHLEPPAVLPTAPPSKPAKKDKKVKPVPKKVEDPPHNLNDALLPTLFPLTVGMGFLALSYWLLKKKTKRPVDLFSVIDIPKGDYGMPTKLSPNRYIPYKSAQYRGKRYIYIEGDSGTDSGYTDHYSDITSSSESEYEEFDINDIYVPHAPKYKTLIKVVLEPSGKTQNDIPSDNTPSNKLTESEWNQLKKDFISNILRNTQNTEPNDYRSGNSPKNTNNTTTSHDNVDNNTNPTISRDNMDQKPFIMSIHDKNLYTGEECNYDMTTNSGKNDLYSDIGLISDNRDSYSGKNGPISDNHHPYSGIDLINDSLSGNQPIDIYDEILKRKENELFGTNHVKHTSTHSVASPTNSDPIHNQLNLFHKWLDRHRDMCQQWENHDERLAKLKEKWDNDNNHSGNKHSDNIPSDSNKMLNTDVSIQIDMDNPKTTNIVDTNPDNPSMDTMLEDLDKYNEPYYDVQDDIYYDVNDDKTSVNHINMNYNKMDNNNSDVPTKVQIEMNTVNNKKEIFEEVYPMSDIWNI</sequence>
<dbReference type="Pfam" id="PF05424">
    <property type="entry name" value="Duffy_binding"/>
    <property type="match status" value="3"/>
</dbReference>
<organism evidence="8 9">
    <name type="scientific">Plasmodium reichenowi</name>
    <dbReference type="NCBI Taxonomy" id="5854"/>
    <lineage>
        <taxon>Eukaryota</taxon>
        <taxon>Sar</taxon>
        <taxon>Alveolata</taxon>
        <taxon>Apicomplexa</taxon>
        <taxon>Aconoidasida</taxon>
        <taxon>Haemosporida</taxon>
        <taxon>Plasmodiidae</taxon>
        <taxon>Plasmodium</taxon>
        <taxon>Plasmodium (Laverania)</taxon>
    </lineage>
</organism>
<dbReference type="VEuPathDB" id="PlasmoDB:PRG01_0416700"/>
<dbReference type="FunFam" id="1.20.58.1930:FF:000001">
    <property type="entry name" value="Erythrocyte membrane protein 1, PfEMP1"/>
    <property type="match status" value="1"/>
</dbReference>
<feature type="region of interest" description="Disordered" evidence="1">
    <location>
        <begin position="2560"/>
        <end position="2601"/>
    </location>
</feature>
<feature type="domain" description="Duffy-binding-like" evidence="7">
    <location>
        <begin position="1842"/>
        <end position="1993"/>
    </location>
</feature>
<reference evidence="8 9" key="1">
    <citation type="submission" date="2016-09" db="EMBL/GenBank/DDBJ databases">
        <authorList>
            <consortium name="Pathogen Informatics"/>
        </authorList>
    </citation>
    <scope>NUCLEOTIDE SEQUENCE [LARGE SCALE GENOMIC DNA]</scope>
</reference>
<dbReference type="Pfam" id="PF22672">
    <property type="entry name" value="DBL_C"/>
    <property type="match status" value="2"/>
</dbReference>
<dbReference type="InterPro" id="IPR054595">
    <property type="entry name" value="DBL_C"/>
</dbReference>
<protein>
    <submittedName>
        <fullName evidence="8">Erythrocyte membrane protein 1, PfEMP1, putative</fullName>
    </submittedName>
</protein>
<dbReference type="GO" id="GO:0016020">
    <property type="term" value="C:membrane"/>
    <property type="evidence" value="ECO:0007669"/>
    <property type="project" value="InterPro"/>
</dbReference>
<evidence type="ECO:0000259" key="5">
    <source>
        <dbReference type="Pfam" id="PF15447"/>
    </source>
</evidence>
<dbReference type="Proteomes" id="UP000240500">
    <property type="component" value="Chromosome 4"/>
</dbReference>
<feature type="region of interest" description="Disordered" evidence="1">
    <location>
        <begin position="1445"/>
        <end position="1497"/>
    </location>
</feature>
<evidence type="ECO:0000313" key="9">
    <source>
        <dbReference type="Proteomes" id="UP000240500"/>
    </source>
</evidence>
<feature type="region of interest" description="Disordered" evidence="1">
    <location>
        <begin position="830"/>
        <end position="849"/>
    </location>
</feature>
<feature type="compositionally biased region" description="Polar residues" evidence="1">
    <location>
        <begin position="2590"/>
        <end position="2599"/>
    </location>
</feature>
<dbReference type="Gene3D" id="1.10.1900.40">
    <property type="entry name" value="Acidic terminal segments, variant surface antigen of PfEMP1"/>
    <property type="match status" value="2"/>
</dbReference>
<dbReference type="Gene3D" id="1.20.1310.20">
    <property type="entry name" value="Duffy-antigen binding domain"/>
    <property type="match status" value="4"/>
</dbReference>
<dbReference type="Gene3D" id="1.20.58.830">
    <property type="match status" value="4"/>
</dbReference>
<dbReference type="InterPro" id="IPR041480">
    <property type="entry name" value="CIDR1_gamma"/>
</dbReference>
<dbReference type="InterPro" id="IPR008602">
    <property type="entry name" value="Duffy-antigen-binding"/>
</dbReference>
<feature type="domain" description="Duffy-antigen binding" evidence="3">
    <location>
        <begin position="120"/>
        <end position="315"/>
    </location>
</feature>
<feature type="domain" description="Plasmodium falciparum erythrocyte membrane protein 1 acidic terminal segment" evidence="4">
    <location>
        <begin position="2409"/>
        <end position="2881"/>
    </location>
</feature>
<feature type="domain" description="Duffy-binding-like" evidence="2">
    <location>
        <begin position="2106"/>
        <end position="2246"/>
    </location>
</feature>